<proteinExistence type="predicted"/>
<protein>
    <submittedName>
        <fullName evidence="1">BrnT family toxin</fullName>
    </submittedName>
</protein>
<reference evidence="1 2" key="1">
    <citation type="submission" date="2024-09" db="EMBL/GenBank/DDBJ databases">
        <authorList>
            <person name="Sun Q."/>
            <person name="Mori K."/>
        </authorList>
    </citation>
    <scope>NUCLEOTIDE SEQUENCE [LARGE SCALE GENOMIC DNA]</scope>
    <source>
        <strain evidence="1 2">TBRC 5777</strain>
    </source>
</reference>
<evidence type="ECO:0000313" key="1">
    <source>
        <dbReference type="EMBL" id="MFC0407893.1"/>
    </source>
</evidence>
<keyword evidence="2" id="KW-1185">Reference proteome</keyword>
<evidence type="ECO:0000313" key="2">
    <source>
        <dbReference type="Proteomes" id="UP001589865"/>
    </source>
</evidence>
<dbReference type="InterPro" id="IPR038573">
    <property type="entry name" value="BrnT_sf"/>
</dbReference>
<dbReference type="Proteomes" id="UP001589865">
    <property type="component" value="Unassembled WGS sequence"/>
</dbReference>
<dbReference type="InterPro" id="IPR007460">
    <property type="entry name" value="BrnT_toxin"/>
</dbReference>
<dbReference type="Pfam" id="PF04365">
    <property type="entry name" value="BrnT_toxin"/>
    <property type="match status" value="1"/>
</dbReference>
<dbReference type="Gene3D" id="3.10.450.530">
    <property type="entry name" value="Ribonuclease toxin, BrnT, of type II toxin-antitoxin system"/>
    <property type="match status" value="1"/>
</dbReference>
<organism evidence="1 2">
    <name type="scientific">Roseomonas elaeocarpi</name>
    <dbReference type="NCBI Taxonomy" id="907779"/>
    <lineage>
        <taxon>Bacteria</taxon>
        <taxon>Pseudomonadati</taxon>
        <taxon>Pseudomonadota</taxon>
        <taxon>Alphaproteobacteria</taxon>
        <taxon>Acetobacterales</taxon>
        <taxon>Roseomonadaceae</taxon>
        <taxon>Roseomonas</taxon>
    </lineage>
</organism>
<dbReference type="RefSeq" id="WP_377043622.1">
    <property type="nucleotide sequence ID" value="NZ_JBHLUN010000005.1"/>
</dbReference>
<sequence length="88" mass="9957">MPITFDPAKDAKNLAVHKVSLAFGALVLADAVGVVEDERQNYGETRMKAFAEVGGLWWACVFTVRGDETRIISVHRVKEREARRWLQE</sequence>
<comment type="caution">
    <text evidence="1">The sequence shown here is derived from an EMBL/GenBank/DDBJ whole genome shotgun (WGS) entry which is preliminary data.</text>
</comment>
<accession>A0ABV6JTH9</accession>
<gene>
    <name evidence="1" type="ORF">ACFFGY_06500</name>
</gene>
<dbReference type="EMBL" id="JBHLUN010000005">
    <property type="protein sequence ID" value="MFC0407893.1"/>
    <property type="molecule type" value="Genomic_DNA"/>
</dbReference>
<name>A0ABV6JTH9_9PROT</name>